<comment type="function">
    <text evidence="8">Regulates ADAM17 protease, a sheddase of the epidermal growth factor (EGF) receptor ligands and TNF, thereby plays a role in sleep, cell survival, proliferation, migration and inflammation. Does not exhibit any protease activity on its own.</text>
</comment>
<keyword evidence="8" id="KW-0472">Membrane</keyword>
<feature type="domain" description="Inactive rhomboid protein 1/2 N-terminal" evidence="10">
    <location>
        <begin position="13"/>
        <end position="66"/>
    </location>
</feature>
<keyword evidence="8" id="KW-0256">Endoplasmic reticulum</keyword>
<comment type="function">
    <text evidence="2">Hydrolysis of the deoxyribose N-glycosidic bond to excise 3-methyladenine, and 7-methylguanine from the damaged DNA polymer formed by alkylation lesions.</text>
</comment>
<comment type="subcellular location">
    <subcellularLocation>
        <location evidence="8">Endoplasmic reticulum membrane</location>
        <topology evidence="8">Multi-pass membrane protein</topology>
    </subcellularLocation>
</comment>
<accession>A0ABQ7TQM7</accession>
<evidence type="ECO:0000256" key="3">
    <source>
        <dbReference type="ARBA" id="ARBA00009045"/>
    </source>
</evidence>
<comment type="catalytic activity">
    <reaction evidence="1">
        <text>Hydrolysis of alkylated DNA, releasing 3-methyladenine, 3-methylguanine, 7-methylguanine and 7-methyladenine.</text>
        <dbReference type="EC" id="3.2.2.21"/>
    </reaction>
</comment>
<evidence type="ECO:0000313" key="11">
    <source>
        <dbReference type="EMBL" id="KAH0632110.1"/>
    </source>
</evidence>
<keyword evidence="12" id="KW-1185">Reference proteome</keyword>
<evidence type="ECO:0000313" key="12">
    <source>
        <dbReference type="Proteomes" id="UP000826234"/>
    </source>
</evidence>
<dbReference type="InterPro" id="IPR003180">
    <property type="entry name" value="MPG"/>
</dbReference>
<dbReference type="EMBL" id="JAIPUX010000026">
    <property type="protein sequence ID" value="KAH0632110.1"/>
    <property type="molecule type" value="Genomic_DNA"/>
</dbReference>
<dbReference type="SUPFAM" id="SSF50486">
    <property type="entry name" value="FMT C-terminal domain-like"/>
    <property type="match status" value="1"/>
</dbReference>
<dbReference type="InterPro" id="IPR051512">
    <property type="entry name" value="Inactive_Rhomboid"/>
</dbReference>
<organism evidence="11 12">
    <name type="scientific">Phrynosoma platyrhinos</name>
    <name type="common">Desert horned lizard</name>
    <dbReference type="NCBI Taxonomy" id="52577"/>
    <lineage>
        <taxon>Eukaryota</taxon>
        <taxon>Metazoa</taxon>
        <taxon>Chordata</taxon>
        <taxon>Craniata</taxon>
        <taxon>Vertebrata</taxon>
        <taxon>Euteleostomi</taxon>
        <taxon>Lepidosauria</taxon>
        <taxon>Squamata</taxon>
        <taxon>Bifurcata</taxon>
        <taxon>Unidentata</taxon>
        <taxon>Episquamata</taxon>
        <taxon>Toxicofera</taxon>
        <taxon>Iguania</taxon>
        <taxon>Phrynosomatidae</taxon>
        <taxon>Phrynosomatinae</taxon>
        <taxon>Phrynosoma</taxon>
    </lineage>
</organism>
<dbReference type="Pfam" id="PF12595">
    <property type="entry name" value="iRhom1-2_N"/>
    <property type="match status" value="1"/>
</dbReference>
<evidence type="ECO:0000256" key="7">
    <source>
        <dbReference type="ARBA" id="ARBA00023204"/>
    </source>
</evidence>
<feature type="region of interest" description="Disordered" evidence="9">
    <location>
        <begin position="442"/>
        <end position="493"/>
    </location>
</feature>
<name>A0ABQ7TQM7_PHRPL</name>
<comment type="caution">
    <text evidence="8">Lacks conserved residue(s) required for the propagation of feature annotation.</text>
</comment>
<dbReference type="Pfam" id="PF02245">
    <property type="entry name" value="Pur_DNA_glyco"/>
    <property type="match status" value="1"/>
</dbReference>
<evidence type="ECO:0000256" key="6">
    <source>
        <dbReference type="ARBA" id="ARBA00022801"/>
    </source>
</evidence>
<comment type="caution">
    <text evidence="11">The sequence shown here is derived from an EMBL/GenBank/DDBJ whole genome shotgun (WGS) entry which is preliminary data.</text>
</comment>
<keyword evidence="6" id="KW-0378">Hydrolase</keyword>
<protein>
    <recommendedName>
        <fullName evidence="8">Inactive rhomboid protein</fullName>
        <shortName evidence="8">iRhom</shortName>
    </recommendedName>
    <alternativeName>
        <fullName evidence="8">Rhomboid family member</fullName>
    </alternativeName>
    <alternativeName>
        <fullName evidence="8">Rhomboid veinlet-like protein</fullName>
    </alternativeName>
</protein>
<dbReference type="InterPro" id="IPR022241">
    <property type="entry name" value="iRhom1_2_N"/>
</dbReference>
<proteinExistence type="inferred from homology"/>
<sequence length="813" mass="90491">MPSGQHWSGKLSFALRARPRSFTPASFLEEDTVDFPDELDTSFFAREGVLHEEFSTYPDEVFESPSEAAIREMDVKIQLDQPALTGGALDRNELERSHLMLPLERGWRKQKEGSMLQMQPKVRLRQEVVSLGLQRRGQRITVPVRKLFAKEKRPYGLGMVGRLTNRTYRKRIDSFVKQQIEDMDDHRPFFTYWVTFVHSLITILAVSIYGIAPVGFSQHETVDSVLRNRGVYENVKYVQQENFWIGPSSVSVFARFHPAEALEEWGEDARAALTGMFLHHQALHPGCPPRGATIGTVLATVPLRLAMALLSLSQEALIHLGAKFAPCMRQDQQVHSFIIAAREREKHSACCVRNDKSGCLQTAEEECSVSARHLPLRDPSQRCLGRVQDLHCLGITPSGGTALPVPLTMPLSSAVHLSCVGEVATPPQCPPTGRRQATVWISVSSGPQGRQLKRKDVGGPPGQHKQPPAEEAPWSQAGHPPPDLPEGRRGYGGAGLGTAILSNFSVSGKAELKGAAKSEGPQDPQRVWWASDPLLTWPQGFDLPSGFLWQPPRRQAFLRSVSMPTENTRLPSPHHEGRRLGLQRQTSITRTIRRQVHFERTQTLPIHGRQTCVAGILVELISAVEGLTKGLFGSSALLLRGTADWFGISKENDATQKWQRKTLRHCSLRYGKLKPQVIREMDLPREGAAVLLRSLEPLQGLETMRQRRQQHLARRKGPARPLKDWQLCNGPSKLCQALAVDKSLDQEDLACHPAVWLEASPGATGQEALVCTTRIGISGDWAQKPLRFYLRGNKCVSVADRRAEEAADHQTPG</sequence>
<dbReference type="PANTHER" id="PTHR45965">
    <property type="entry name" value="INACTIVE RHOMBOID PROTEIN"/>
    <property type="match status" value="1"/>
</dbReference>
<keyword evidence="8" id="KW-0812">Transmembrane</keyword>
<evidence type="ECO:0000256" key="4">
    <source>
        <dbReference type="ARBA" id="ARBA00009232"/>
    </source>
</evidence>
<evidence type="ECO:0000256" key="5">
    <source>
        <dbReference type="ARBA" id="ARBA00022763"/>
    </source>
</evidence>
<feature type="transmembrane region" description="Helical" evidence="8">
    <location>
        <begin position="189"/>
        <end position="212"/>
    </location>
</feature>
<dbReference type="PANTHER" id="PTHR45965:SF4">
    <property type="entry name" value="INACTIVE RHOMBOID PROTEIN 1"/>
    <property type="match status" value="1"/>
</dbReference>
<dbReference type="InterPro" id="IPR011034">
    <property type="entry name" value="Formyl_transferase-like_C_sf"/>
</dbReference>
<dbReference type="Gene3D" id="3.10.300.10">
    <property type="entry name" value="Methylpurine-DNA glycosylase (MPG)"/>
    <property type="match status" value="1"/>
</dbReference>
<comment type="similarity">
    <text evidence="3 8">Belongs to the peptidase S54 family.</text>
</comment>
<evidence type="ECO:0000256" key="9">
    <source>
        <dbReference type="SAM" id="MobiDB-lite"/>
    </source>
</evidence>
<keyword evidence="7" id="KW-0234">DNA repair</keyword>
<keyword evidence="8" id="KW-1133">Transmembrane helix</keyword>
<evidence type="ECO:0000256" key="1">
    <source>
        <dbReference type="ARBA" id="ARBA00000086"/>
    </source>
</evidence>
<keyword evidence="5" id="KW-0227">DNA damage</keyword>
<evidence type="ECO:0000256" key="2">
    <source>
        <dbReference type="ARBA" id="ARBA00002421"/>
    </source>
</evidence>
<gene>
    <name evidence="11" type="ORF">JD844_020173</name>
</gene>
<comment type="similarity">
    <text evidence="4">Belongs to the DNA glycosylase MPG family.</text>
</comment>
<dbReference type="Proteomes" id="UP000826234">
    <property type="component" value="Unassembled WGS sequence"/>
</dbReference>
<reference evidence="11 12" key="1">
    <citation type="journal article" date="2022" name="Gigascience">
        <title>A chromosome-level genome assembly and annotation of the desert horned lizard, Phrynosoma platyrhinos, provides insight into chromosomal rearrangements among reptiles.</title>
        <authorList>
            <person name="Koochekian N."/>
            <person name="Ascanio A."/>
            <person name="Farleigh K."/>
            <person name="Card D.C."/>
            <person name="Schield D.R."/>
            <person name="Castoe T.A."/>
            <person name="Jezkova T."/>
        </authorList>
    </citation>
    <scope>NUCLEOTIDE SEQUENCE [LARGE SCALE GENOMIC DNA]</scope>
    <source>
        <strain evidence="11">NK-2021</strain>
    </source>
</reference>
<dbReference type="InterPro" id="IPR036995">
    <property type="entry name" value="MPG_sf"/>
</dbReference>
<evidence type="ECO:0000259" key="10">
    <source>
        <dbReference type="Pfam" id="PF12595"/>
    </source>
</evidence>
<evidence type="ECO:0000256" key="8">
    <source>
        <dbReference type="RuleBase" id="RU369051"/>
    </source>
</evidence>